<dbReference type="Proteomes" id="UP000032180">
    <property type="component" value="Chromosome 1"/>
</dbReference>
<evidence type="ECO:0000313" key="2">
    <source>
        <dbReference type="EnsemblPlants" id="LPERR01G18370.1"/>
    </source>
</evidence>
<dbReference type="InterPro" id="IPR006121">
    <property type="entry name" value="HMA_dom"/>
</dbReference>
<dbReference type="HOGENOM" id="CLU_150273_0_0_1"/>
<dbReference type="PANTHER" id="PTHR46119:SF7">
    <property type="entry name" value="OS01G0595201 PROTEIN"/>
    <property type="match status" value="1"/>
</dbReference>
<dbReference type="InterPro" id="IPR036163">
    <property type="entry name" value="HMA_dom_sf"/>
</dbReference>
<dbReference type="STRING" id="77586.A0A0D9V2J4"/>
<dbReference type="eggNOG" id="KOG1603">
    <property type="taxonomic scope" value="Eukaryota"/>
</dbReference>
<dbReference type="CDD" id="cd00371">
    <property type="entry name" value="HMA"/>
    <property type="match status" value="1"/>
</dbReference>
<evidence type="ECO:0000259" key="1">
    <source>
        <dbReference type="PROSITE" id="PS50846"/>
    </source>
</evidence>
<dbReference type="EnsemblPlants" id="LPERR01G18370.1">
    <property type="protein sequence ID" value="LPERR01G18370.1"/>
    <property type="gene ID" value="LPERR01G18370"/>
</dbReference>
<dbReference type="GO" id="GO:0046872">
    <property type="term" value="F:metal ion binding"/>
    <property type="evidence" value="ECO:0007669"/>
    <property type="project" value="InterPro"/>
</dbReference>
<name>A0A0D9V2J4_9ORYZ</name>
<reference evidence="3" key="2">
    <citation type="submission" date="2013-12" db="EMBL/GenBank/DDBJ databases">
        <authorList>
            <person name="Yu Y."/>
            <person name="Lee S."/>
            <person name="de Baynast K."/>
            <person name="Wissotski M."/>
            <person name="Liu L."/>
            <person name="Talag J."/>
            <person name="Goicoechea J."/>
            <person name="Angelova A."/>
            <person name="Jetty R."/>
            <person name="Kudrna D."/>
            <person name="Golser W."/>
            <person name="Rivera L."/>
            <person name="Zhang J."/>
            <person name="Wing R."/>
        </authorList>
    </citation>
    <scope>NUCLEOTIDE SEQUENCE</scope>
</reference>
<reference evidence="2 3" key="1">
    <citation type="submission" date="2012-08" db="EMBL/GenBank/DDBJ databases">
        <title>Oryza genome evolution.</title>
        <authorList>
            <person name="Wing R.A."/>
        </authorList>
    </citation>
    <scope>NUCLEOTIDE SEQUENCE</scope>
</reference>
<dbReference type="Gene3D" id="3.30.70.100">
    <property type="match status" value="1"/>
</dbReference>
<dbReference type="PROSITE" id="PS50846">
    <property type="entry name" value="HMA_2"/>
    <property type="match status" value="1"/>
</dbReference>
<proteinExistence type="predicted"/>
<keyword evidence="3" id="KW-1185">Reference proteome</keyword>
<dbReference type="PANTHER" id="PTHR46119">
    <property type="entry name" value="OS08G0405700 PROTEIN"/>
    <property type="match status" value="1"/>
</dbReference>
<dbReference type="Gramene" id="LPERR01G18370.1">
    <property type="protein sequence ID" value="LPERR01G18370.1"/>
    <property type="gene ID" value="LPERR01G18370"/>
</dbReference>
<dbReference type="AlphaFoldDB" id="A0A0D9V2J4"/>
<feature type="domain" description="HMA" evidence="1">
    <location>
        <begin position="64"/>
        <end position="131"/>
    </location>
</feature>
<evidence type="ECO:0000313" key="3">
    <source>
        <dbReference type="Proteomes" id="UP000032180"/>
    </source>
</evidence>
<sequence length="132" mass="14673">MAARGLKKALALRWLPHSSDNHLEEDEGRNNERRGLLRSHLEQVVPITDLDEEPKQSSSAVEEPKTVVLKVSMNCHCCARKVEKQISKMEGVVSFKVELESKKVTVVGNVDPIEVLESICRVMKSAQILAAA</sequence>
<organism evidence="2 3">
    <name type="scientific">Leersia perrieri</name>
    <dbReference type="NCBI Taxonomy" id="77586"/>
    <lineage>
        <taxon>Eukaryota</taxon>
        <taxon>Viridiplantae</taxon>
        <taxon>Streptophyta</taxon>
        <taxon>Embryophyta</taxon>
        <taxon>Tracheophyta</taxon>
        <taxon>Spermatophyta</taxon>
        <taxon>Magnoliopsida</taxon>
        <taxon>Liliopsida</taxon>
        <taxon>Poales</taxon>
        <taxon>Poaceae</taxon>
        <taxon>BOP clade</taxon>
        <taxon>Oryzoideae</taxon>
        <taxon>Oryzeae</taxon>
        <taxon>Oryzinae</taxon>
        <taxon>Leersia</taxon>
    </lineage>
</organism>
<dbReference type="SUPFAM" id="SSF55008">
    <property type="entry name" value="HMA, heavy metal-associated domain"/>
    <property type="match status" value="1"/>
</dbReference>
<dbReference type="Pfam" id="PF00403">
    <property type="entry name" value="HMA"/>
    <property type="match status" value="1"/>
</dbReference>
<dbReference type="InterPro" id="IPR044526">
    <property type="entry name" value="NAKR1-3"/>
</dbReference>
<protein>
    <recommendedName>
        <fullName evidence="1">HMA domain-containing protein</fullName>
    </recommendedName>
</protein>
<reference evidence="2" key="3">
    <citation type="submission" date="2015-04" db="UniProtKB">
        <authorList>
            <consortium name="EnsemblPlants"/>
        </authorList>
    </citation>
    <scope>IDENTIFICATION</scope>
</reference>
<accession>A0A0D9V2J4</accession>